<dbReference type="Gene3D" id="3.90.180.10">
    <property type="entry name" value="Medium-chain alcohol dehydrogenases, catalytic domain"/>
    <property type="match status" value="1"/>
</dbReference>
<dbReference type="SMART" id="SM00829">
    <property type="entry name" value="PKS_ER"/>
    <property type="match status" value="1"/>
</dbReference>
<dbReference type="PANTHER" id="PTHR11695">
    <property type="entry name" value="ALCOHOL DEHYDROGENASE RELATED"/>
    <property type="match status" value="1"/>
</dbReference>
<feature type="domain" description="Enoyl reductase (ER)" evidence="1">
    <location>
        <begin position="29"/>
        <end position="338"/>
    </location>
</feature>
<dbReference type="PANTHER" id="PTHR11695:SF294">
    <property type="entry name" value="RETICULON-4-INTERACTING PROTEIN 1, MITOCHONDRIAL"/>
    <property type="match status" value="1"/>
</dbReference>
<dbReference type="InterPro" id="IPR036291">
    <property type="entry name" value="NAD(P)-bd_dom_sf"/>
</dbReference>
<dbReference type="CDD" id="cd08267">
    <property type="entry name" value="MDR1"/>
    <property type="match status" value="1"/>
</dbReference>
<dbReference type="SUPFAM" id="SSF51735">
    <property type="entry name" value="NAD(P)-binding Rossmann-fold domains"/>
    <property type="match status" value="1"/>
</dbReference>
<protein>
    <submittedName>
        <fullName evidence="2">NAD(P)-dependent alcohol dehydrogenase</fullName>
    </submittedName>
</protein>
<name>A0AAU7WCE4_9MICO</name>
<dbReference type="Pfam" id="PF13602">
    <property type="entry name" value="ADH_zinc_N_2"/>
    <property type="match status" value="1"/>
</dbReference>
<dbReference type="InterPro" id="IPR020843">
    <property type="entry name" value="ER"/>
</dbReference>
<dbReference type="EMBL" id="CP158374">
    <property type="protein sequence ID" value="XBX83380.1"/>
    <property type="molecule type" value="Genomic_DNA"/>
</dbReference>
<dbReference type="AlphaFoldDB" id="A0AAU7WCE4"/>
<reference evidence="2" key="1">
    <citation type="submission" date="2024-05" db="EMBL/GenBank/DDBJ databases">
        <authorList>
            <person name="Yu L."/>
        </authorList>
    </citation>
    <scope>NUCLEOTIDE SEQUENCE</scope>
    <source>
        <strain evidence="2">G08B096</strain>
    </source>
</reference>
<dbReference type="InterPro" id="IPR011032">
    <property type="entry name" value="GroES-like_sf"/>
</dbReference>
<sequence length="359" mass="37021">MVAAVRRGAPGSAEPRAPHMAAVAQHRYGGPEVLALEEVLAPAAGAGEVLIRVAAAAVSAGDVLVMRGEPRLVRLAFGVRRPKRPTIGRDVSGEVVAVGDGVTRFRVGEAVFAESDQGGWAELVAVPERFVAHRPGSVDAAHAAAVPVSGTTALQGLRLAGVRAGSRVLVNGASGGVGGFAVQLAVALGAHVTGVSRGAKAAHVHALGADRVIDYRTTDFTRQTAAYDVVFDLVGDRPLGAVRRTLAPGGTLLLASGRGGRVLGPMRRILAAGLISPFVPQRLRILTARRNGDDLAELARRIDSGEIRPVVDEVVPLERVADAVRRLEAGDVRGKLVLAIGRPASPRSAARSADGGTRP</sequence>
<gene>
    <name evidence="2" type="ORF">ABIQ69_05550</name>
</gene>
<dbReference type="GO" id="GO:0016491">
    <property type="term" value="F:oxidoreductase activity"/>
    <property type="evidence" value="ECO:0007669"/>
    <property type="project" value="InterPro"/>
</dbReference>
<dbReference type="RefSeq" id="WP_350349383.1">
    <property type="nucleotide sequence ID" value="NZ_CP158374.1"/>
</dbReference>
<evidence type="ECO:0000313" key="2">
    <source>
        <dbReference type="EMBL" id="XBX83380.1"/>
    </source>
</evidence>
<dbReference type="InterPro" id="IPR050700">
    <property type="entry name" value="YIM1/Zinc_Alcohol_DH_Fams"/>
</dbReference>
<dbReference type="Pfam" id="PF08240">
    <property type="entry name" value="ADH_N"/>
    <property type="match status" value="1"/>
</dbReference>
<accession>A0AAU7WCE4</accession>
<dbReference type="Gene3D" id="3.40.50.720">
    <property type="entry name" value="NAD(P)-binding Rossmann-like Domain"/>
    <property type="match status" value="1"/>
</dbReference>
<organism evidence="2">
    <name type="scientific">Agromyces sp. G08B096</name>
    <dbReference type="NCBI Taxonomy" id="3156399"/>
    <lineage>
        <taxon>Bacteria</taxon>
        <taxon>Bacillati</taxon>
        <taxon>Actinomycetota</taxon>
        <taxon>Actinomycetes</taxon>
        <taxon>Micrococcales</taxon>
        <taxon>Microbacteriaceae</taxon>
        <taxon>Agromyces</taxon>
    </lineage>
</organism>
<dbReference type="InterPro" id="IPR013154">
    <property type="entry name" value="ADH-like_N"/>
</dbReference>
<dbReference type="SUPFAM" id="SSF50129">
    <property type="entry name" value="GroES-like"/>
    <property type="match status" value="1"/>
</dbReference>
<proteinExistence type="predicted"/>
<evidence type="ECO:0000259" key="1">
    <source>
        <dbReference type="SMART" id="SM00829"/>
    </source>
</evidence>